<dbReference type="EMBL" id="JACHWY010000003">
    <property type="protein sequence ID" value="MBB3048724.1"/>
    <property type="molecule type" value="Genomic_DNA"/>
</dbReference>
<feature type="transmembrane region" description="Helical" evidence="1">
    <location>
        <begin position="50"/>
        <end position="70"/>
    </location>
</feature>
<keyword evidence="1" id="KW-1133">Transmembrane helix</keyword>
<reference evidence="3 4" key="1">
    <citation type="submission" date="2020-08" db="EMBL/GenBank/DDBJ databases">
        <title>Genomic Encyclopedia of Type Strains, Phase III (KMG-III): the genomes of soil and plant-associated and newly described type strains.</title>
        <authorList>
            <person name="Whitman W."/>
        </authorList>
    </citation>
    <scope>NUCLEOTIDE SEQUENCE [LARGE SCALE GENOMIC DNA]</scope>
    <source>
        <strain evidence="3 4">CECT 8654</strain>
    </source>
</reference>
<keyword evidence="4" id="KW-1185">Reference proteome</keyword>
<dbReference type="RefSeq" id="WP_183411492.1">
    <property type="nucleotide sequence ID" value="NZ_JACHWY010000003.1"/>
</dbReference>
<dbReference type="Pfam" id="PF14317">
    <property type="entry name" value="YcxB"/>
    <property type="match status" value="1"/>
</dbReference>
<keyword evidence="1" id="KW-0472">Membrane</keyword>
<evidence type="ECO:0000313" key="3">
    <source>
        <dbReference type="EMBL" id="MBB3048724.1"/>
    </source>
</evidence>
<organism evidence="3 4">
    <name type="scientific">Litorivivens lipolytica</name>
    <dbReference type="NCBI Taxonomy" id="1524264"/>
    <lineage>
        <taxon>Bacteria</taxon>
        <taxon>Pseudomonadati</taxon>
        <taxon>Pseudomonadota</taxon>
        <taxon>Gammaproteobacteria</taxon>
        <taxon>Litorivivens</taxon>
    </lineage>
</organism>
<feature type="transmembrane region" description="Helical" evidence="1">
    <location>
        <begin position="26"/>
        <end position="44"/>
    </location>
</feature>
<protein>
    <recommendedName>
        <fullName evidence="2">YcxB-like C-terminal domain-containing protein</fullName>
    </recommendedName>
</protein>
<accession>A0A7W4Z6P2</accession>
<evidence type="ECO:0000259" key="2">
    <source>
        <dbReference type="Pfam" id="PF14317"/>
    </source>
</evidence>
<dbReference type="Proteomes" id="UP000537130">
    <property type="component" value="Unassembled WGS sequence"/>
</dbReference>
<gene>
    <name evidence="3" type="ORF">FHR99_002998</name>
</gene>
<comment type="caution">
    <text evidence="3">The sequence shown here is derived from an EMBL/GenBank/DDBJ whole genome shotgun (WGS) entry which is preliminary data.</text>
</comment>
<feature type="domain" description="YcxB-like C-terminal" evidence="2">
    <location>
        <begin position="97"/>
        <end position="152"/>
    </location>
</feature>
<keyword evidence="1" id="KW-0812">Transmembrane</keyword>
<name>A0A7W4Z6P2_9GAMM</name>
<sequence length="153" mass="17771">MSHSYQITEDQFVRACRHAHAPRRRWLALAMFVVVAWFPVAVGVSPQSLIATGIVAVLLVAFLWLILPPLQRWQLRRIYRNNPLLQREQQVEMQPVGFVLRSDNGESRYEFRELKRVIVLDDLVLVYPTTTIFHMIPTALLSDFELAQFRALA</sequence>
<proteinExistence type="predicted"/>
<evidence type="ECO:0000313" key="4">
    <source>
        <dbReference type="Proteomes" id="UP000537130"/>
    </source>
</evidence>
<dbReference type="AlphaFoldDB" id="A0A7W4Z6P2"/>
<evidence type="ECO:0000256" key="1">
    <source>
        <dbReference type="SAM" id="Phobius"/>
    </source>
</evidence>
<dbReference type="InterPro" id="IPR025588">
    <property type="entry name" value="YcxB-like_C"/>
</dbReference>